<organism evidence="7 8">
    <name type="scientific">Chrysodeixis includens</name>
    <name type="common">Soybean looper</name>
    <name type="synonym">Pseudoplusia includens</name>
    <dbReference type="NCBI Taxonomy" id="689277"/>
    <lineage>
        <taxon>Eukaryota</taxon>
        <taxon>Metazoa</taxon>
        <taxon>Ecdysozoa</taxon>
        <taxon>Arthropoda</taxon>
        <taxon>Hexapoda</taxon>
        <taxon>Insecta</taxon>
        <taxon>Pterygota</taxon>
        <taxon>Neoptera</taxon>
        <taxon>Endopterygota</taxon>
        <taxon>Lepidoptera</taxon>
        <taxon>Glossata</taxon>
        <taxon>Ditrysia</taxon>
        <taxon>Noctuoidea</taxon>
        <taxon>Noctuidae</taxon>
        <taxon>Plusiinae</taxon>
        <taxon>Chrysodeixis</taxon>
    </lineage>
</organism>
<feature type="transmembrane region" description="Helical" evidence="5">
    <location>
        <begin position="118"/>
        <end position="138"/>
    </location>
</feature>
<evidence type="ECO:0000259" key="6">
    <source>
        <dbReference type="PROSITE" id="PS50850"/>
    </source>
</evidence>
<dbReference type="EMBL" id="LR824025">
    <property type="protein sequence ID" value="CAH0596529.1"/>
    <property type="molecule type" value="Genomic_DNA"/>
</dbReference>
<dbReference type="GO" id="GO:0016020">
    <property type="term" value="C:membrane"/>
    <property type="evidence" value="ECO:0007669"/>
    <property type="project" value="UniProtKB-SubCell"/>
</dbReference>
<keyword evidence="2 5" id="KW-0812">Transmembrane</keyword>
<dbReference type="CDD" id="cd17317">
    <property type="entry name" value="MFS_SLC22"/>
    <property type="match status" value="1"/>
</dbReference>
<dbReference type="Proteomes" id="UP001154114">
    <property type="component" value="Chromosome 22"/>
</dbReference>
<dbReference type="InterPro" id="IPR005828">
    <property type="entry name" value="MFS_sugar_transport-like"/>
</dbReference>
<comment type="subcellular location">
    <subcellularLocation>
        <location evidence="1">Membrane</location>
        <topology evidence="1">Multi-pass membrane protein</topology>
    </subcellularLocation>
</comment>
<keyword evidence="4 5" id="KW-0472">Membrane</keyword>
<evidence type="ECO:0000256" key="2">
    <source>
        <dbReference type="ARBA" id="ARBA00022692"/>
    </source>
</evidence>
<protein>
    <recommendedName>
        <fullName evidence="6">Major facilitator superfamily (MFS) profile domain-containing protein</fullName>
    </recommendedName>
</protein>
<feature type="transmembrane region" description="Helical" evidence="5">
    <location>
        <begin position="403"/>
        <end position="425"/>
    </location>
</feature>
<feature type="transmembrane region" description="Helical" evidence="5">
    <location>
        <begin position="378"/>
        <end position="397"/>
    </location>
</feature>
<gene>
    <name evidence="7" type="ORF">CINC_LOCUS7295</name>
</gene>
<dbReference type="InterPro" id="IPR020846">
    <property type="entry name" value="MFS_dom"/>
</dbReference>
<feature type="transmembrane region" description="Helical" evidence="5">
    <location>
        <begin position="317"/>
        <end position="338"/>
    </location>
</feature>
<dbReference type="AlphaFoldDB" id="A0A9P0BVX4"/>
<dbReference type="InterPro" id="IPR036259">
    <property type="entry name" value="MFS_trans_sf"/>
</dbReference>
<evidence type="ECO:0000256" key="4">
    <source>
        <dbReference type="ARBA" id="ARBA00023136"/>
    </source>
</evidence>
<feature type="transmembrane region" description="Helical" evidence="5">
    <location>
        <begin position="232"/>
        <end position="250"/>
    </location>
</feature>
<name>A0A9P0BVX4_CHRIL</name>
<dbReference type="Pfam" id="PF00083">
    <property type="entry name" value="Sugar_tr"/>
    <property type="match status" value="1"/>
</dbReference>
<feature type="transmembrane region" description="Helical" evidence="5">
    <location>
        <begin position="167"/>
        <end position="191"/>
    </location>
</feature>
<feature type="transmembrane region" description="Helical" evidence="5">
    <location>
        <begin position="350"/>
        <end position="371"/>
    </location>
</feature>
<dbReference type="SUPFAM" id="SSF103473">
    <property type="entry name" value="MFS general substrate transporter"/>
    <property type="match status" value="1"/>
</dbReference>
<keyword evidence="3 5" id="KW-1133">Transmembrane helix</keyword>
<feature type="transmembrane region" description="Helical" evidence="5">
    <location>
        <begin position="203"/>
        <end position="226"/>
    </location>
</feature>
<dbReference type="Gene3D" id="1.20.1250.20">
    <property type="entry name" value="MFS general substrate transporter like domains"/>
    <property type="match status" value="1"/>
</dbReference>
<feature type="domain" description="Major facilitator superfamily (MFS) profile" evidence="6">
    <location>
        <begin position="59"/>
        <end position="490"/>
    </location>
</feature>
<evidence type="ECO:0000256" key="1">
    <source>
        <dbReference type="ARBA" id="ARBA00004141"/>
    </source>
</evidence>
<evidence type="ECO:0000313" key="8">
    <source>
        <dbReference type="Proteomes" id="UP001154114"/>
    </source>
</evidence>
<feature type="transmembrane region" description="Helical" evidence="5">
    <location>
        <begin position="463"/>
        <end position="485"/>
    </location>
</feature>
<dbReference type="PROSITE" id="PS50850">
    <property type="entry name" value="MFS"/>
    <property type="match status" value="1"/>
</dbReference>
<accession>A0A9P0BVX4</accession>
<reference evidence="7" key="1">
    <citation type="submission" date="2021-12" db="EMBL/GenBank/DDBJ databases">
        <authorList>
            <person name="King R."/>
        </authorList>
    </citation>
    <scope>NUCLEOTIDE SEQUENCE</scope>
</reference>
<evidence type="ECO:0000256" key="3">
    <source>
        <dbReference type="ARBA" id="ARBA00022989"/>
    </source>
</evidence>
<dbReference type="GO" id="GO:0022857">
    <property type="term" value="F:transmembrane transporter activity"/>
    <property type="evidence" value="ECO:0007669"/>
    <property type="project" value="InterPro"/>
</dbReference>
<proteinExistence type="predicted"/>
<evidence type="ECO:0000256" key="5">
    <source>
        <dbReference type="SAM" id="Phobius"/>
    </source>
</evidence>
<evidence type="ECO:0000313" key="7">
    <source>
        <dbReference type="EMBL" id="CAH0596529.1"/>
    </source>
</evidence>
<dbReference type="OrthoDB" id="5296287at2759"/>
<dbReference type="PANTHER" id="PTHR24064">
    <property type="entry name" value="SOLUTE CARRIER FAMILY 22 MEMBER"/>
    <property type="match status" value="1"/>
</dbReference>
<keyword evidence="8" id="KW-1185">Reference proteome</keyword>
<sequence length="498" mass="54790">MESNGGPNDNTVSKDTNTDIKKDDDKMVNAIGALGRWQIILCVTIAVPTKISAAWQQLGIVFVAPATSFQCTETNLTDSIQPATCYRDCAKYEYFTEFENTIISEWDLVCERAWMANFTQMLCMAGVLIGSVVFGFIADRYGRRPALLISCLLQLVTTFIEPFSTSYWMFAITRFFIGTTVAGVLLCTYSLMMEITGPRKRELMGWLCTVPYPLGQVLMPLFAYYLRSWNKFCLGIAIPNLFYLVYYFALPESPKWLIAQGRLEDAGKVMTQAAQWNNRPTENMVDVAKSIASENVDTKESQQDKANYMDLFGTRRLAINTVCSCTIWFILGISFFGSNQYIGQTSSNPFVTVALAGVLQISGITLTAFLCKVIGRKATMISAFVVCAVSNACLAVPPEWYYVRLVMGIIGVGCAAGAFASMYMYTSELFPTVTRNMAMGASSTISRVGSMLAPYVAGLTTVALWLPPAAFAVVPVLGALTCLFLPETKGKKLADHVA</sequence>